<evidence type="ECO:0000313" key="6">
    <source>
        <dbReference type="EMBL" id="MBA4494880.1"/>
    </source>
</evidence>
<protein>
    <submittedName>
        <fullName evidence="6">ATP-binding cassette domain-containing protein</fullName>
    </submittedName>
</protein>
<dbReference type="Gene3D" id="3.40.50.300">
    <property type="entry name" value="P-loop containing nucleotide triphosphate hydrolases"/>
    <property type="match status" value="1"/>
</dbReference>
<keyword evidence="4 6" id="KW-0067">ATP-binding</keyword>
<sequence>MRIDWSHVSKIYEPQESIRGYYQKRTRHMGLLDFSASVRRGITVILGPEGSGKTTLLRLTGTLMVPDDGRITFQDSNGEGYVWSKGSVITSGISSLGDLKEKIGYIPHTKKLDHDITVELSLLHLAQLRRVPNPKKRSAEMITKWGLGAYRRTPLHELSGGSLKRYLLAQSLIVSPKIWILDEPTKGMDELGKRLLWQELIDQPADRITLIATTDDMELAECADDLMLLESGSCRRLGRKKWLTASVPEGTVSAWYKAMQAFSKLRSSQR</sequence>
<keyword evidence="2" id="KW-0813">Transport</keyword>
<dbReference type="Proteomes" id="UP000535491">
    <property type="component" value="Unassembled WGS sequence"/>
</dbReference>
<dbReference type="PANTHER" id="PTHR42711">
    <property type="entry name" value="ABC TRANSPORTER ATP-BINDING PROTEIN"/>
    <property type="match status" value="1"/>
</dbReference>
<comment type="caution">
    <text evidence="6">The sequence shown here is derived from an EMBL/GenBank/DDBJ whole genome shotgun (WGS) entry which is preliminary data.</text>
</comment>
<dbReference type="EMBL" id="JACEIQ010000010">
    <property type="protein sequence ID" value="MBA4494880.1"/>
    <property type="molecule type" value="Genomic_DNA"/>
</dbReference>
<evidence type="ECO:0000313" key="7">
    <source>
        <dbReference type="Proteomes" id="UP000535491"/>
    </source>
</evidence>
<name>A0A7W1WRU4_9BACL</name>
<evidence type="ECO:0000256" key="2">
    <source>
        <dbReference type="ARBA" id="ARBA00022448"/>
    </source>
</evidence>
<proteinExistence type="inferred from homology"/>
<keyword evidence="3" id="KW-0547">Nucleotide-binding</keyword>
<evidence type="ECO:0000256" key="3">
    <source>
        <dbReference type="ARBA" id="ARBA00022741"/>
    </source>
</evidence>
<organism evidence="6 7">
    <name type="scientific">Paenactinomyces guangxiensis</name>
    <dbReference type="NCBI Taxonomy" id="1490290"/>
    <lineage>
        <taxon>Bacteria</taxon>
        <taxon>Bacillati</taxon>
        <taxon>Bacillota</taxon>
        <taxon>Bacilli</taxon>
        <taxon>Bacillales</taxon>
        <taxon>Thermoactinomycetaceae</taxon>
        <taxon>Paenactinomyces</taxon>
    </lineage>
</organism>
<reference evidence="6 7" key="1">
    <citation type="submission" date="2020-07" db="EMBL/GenBank/DDBJ databases">
        <authorList>
            <person name="Feng H."/>
        </authorList>
    </citation>
    <scope>NUCLEOTIDE SEQUENCE [LARGE SCALE GENOMIC DNA]</scope>
    <source>
        <strain evidence="7">s-10</strain>
    </source>
</reference>
<dbReference type="GO" id="GO:0016887">
    <property type="term" value="F:ATP hydrolysis activity"/>
    <property type="evidence" value="ECO:0007669"/>
    <property type="project" value="InterPro"/>
</dbReference>
<evidence type="ECO:0000259" key="5">
    <source>
        <dbReference type="PROSITE" id="PS50893"/>
    </source>
</evidence>
<dbReference type="SUPFAM" id="SSF52540">
    <property type="entry name" value="P-loop containing nucleoside triphosphate hydrolases"/>
    <property type="match status" value="1"/>
</dbReference>
<keyword evidence="7" id="KW-1185">Reference proteome</keyword>
<accession>A0A7W1WRU4</accession>
<dbReference type="SMART" id="SM00382">
    <property type="entry name" value="AAA"/>
    <property type="match status" value="1"/>
</dbReference>
<dbReference type="PANTHER" id="PTHR42711:SF5">
    <property type="entry name" value="ABC TRANSPORTER ATP-BINDING PROTEIN NATA"/>
    <property type="match status" value="1"/>
</dbReference>
<dbReference type="InterPro" id="IPR003439">
    <property type="entry name" value="ABC_transporter-like_ATP-bd"/>
</dbReference>
<comment type="similarity">
    <text evidence="1">Belongs to the ABC transporter superfamily.</text>
</comment>
<dbReference type="InterPro" id="IPR027417">
    <property type="entry name" value="P-loop_NTPase"/>
</dbReference>
<dbReference type="GO" id="GO:0005524">
    <property type="term" value="F:ATP binding"/>
    <property type="evidence" value="ECO:0007669"/>
    <property type="project" value="UniProtKB-KW"/>
</dbReference>
<gene>
    <name evidence="6" type="ORF">H1191_11230</name>
</gene>
<dbReference type="Pfam" id="PF00005">
    <property type="entry name" value="ABC_tran"/>
    <property type="match status" value="1"/>
</dbReference>
<dbReference type="PROSITE" id="PS50893">
    <property type="entry name" value="ABC_TRANSPORTER_2"/>
    <property type="match status" value="1"/>
</dbReference>
<dbReference type="InterPro" id="IPR003593">
    <property type="entry name" value="AAA+_ATPase"/>
</dbReference>
<dbReference type="RefSeq" id="WP_181752117.1">
    <property type="nucleotide sequence ID" value="NZ_JACEIQ010000010.1"/>
</dbReference>
<dbReference type="InterPro" id="IPR050763">
    <property type="entry name" value="ABC_transporter_ATP-binding"/>
</dbReference>
<evidence type="ECO:0000256" key="1">
    <source>
        <dbReference type="ARBA" id="ARBA00005417"/>
    </source>
</evidence>
<evidence type="ECO:0000256" key="4">
    <source>
        <dbReference type="ARBA" id="ARBA00022840"/>
    </source>
</evidence>
<dbReference type="AlphaFoldDB" id="A0A7W1WRU4"/>
<feature type="domain" description="ABC transporter" evidence="5">
    <location>
        <begin position="3"/>
        <end position="256"/>
    </location>
</feature>